<dbReference type="EMBL" id="OW240913">
    <property type="protein sequence ID" value="CAH2251947.1"/>
    <property type="molecule type" value="Genomic_DNA"/>
</dbReference>
<sequence length="165" mass="17644">MDAVDKLVEGIRELMRTHGAAWLKDHLWSVLAAAQDGGGLSRPARSRRPPQRLSPVHGGAATGPSAAAWLVAGQGNRQPCWLPVLRRVHGGEWELPLVTGSLQGDAGPTVKRIDLGWFPPQGPVTEVGCHRGLGGEGQVLVMASPCMRLVPNRHLRQALPGGFIR</sequence>
<proteinExistence type="predicted"/>
<evidence type="ECO:0000313" key="3">
    <source>
        <dbReference type="Proteomes" id="UP001295444"/>
    </source>
</evidence>
<keyword evidence="3" id="KW-1185">Reference proteome</keyword>
<dbReference type="AlphaFoldDB" id="A0AAD1RFM7"/>
<accession>A0AAD1RFM7</accession>
<name>A0AAD1RFM7_PELCU</name>
<organism evidence="2 3">
    <name type="scientific">Pelobates cultripes</name>
    <name type="common">Western spadefoot toad</name>
    <dbReference type="NCBI Taxonomy" id="61616"/>
    <lineage>
        <taxon>Eukaryota</taxon>
        <taxon>Metazoa</taxon>
        <taxon>Chordata</taxon>
        <taxon>Craniata</taxon>
        <taxon>Vertebrata</taxon>
        <taxon>Euteleostomi</taxon>
        <taxon>Amphibia</taxon>
        <taxon>Batrachia</taxon>
        <taxon>Anura</taxon>
        <taxon>Pelobatoidea</taxon>
        <taxon>Pelobatidae</taxon>
        <taxon>Pelobates</taxon>
    </lineage>
</organism>
<dbReference type="Proteomes" id="UP001295444">
    <property type="component" value="Chromosome 02"/>
</dbReference>
<reference evidence="2" key="1">
    <citation type="submission" date="2022-03" db="EMBL/GenBank/DDBJ databases">
        <authorList>
            <person name="Alioto T."/>
            <person name="Alioto T."/>
            <person name="Gomez Garrido J."/>
        </authorList>
    </citation>
    <scope>NUCLEOTIDE SEQUENCE</scope>
</reference>
<feature type="region of interest" description="Disordered" evidence="1">
    <location>
        <begin position="38"/>
        <end position="60"/>
    </location>
</feature>
<gene>
    <name evidence="2" type="ORF">PECUL_23A002308</name>
</gene>
<evidence type="ECO:0000313" key="2">
    <source>
        <dbReference type="EMBL" id="CAH2251947.1"/>
    </source>
</evidence>
<protein>
    <submittedName>
        <fullName evidence="2">Uncharacterized protein</fullName>
    </submittedName>
</protein>
<evidence type="ECO:0000256" key="1">
    <source>
        <dbReference type="SAM" id="MobiDB-lite"/>
    </source>
</evidence>